<dbReference type="EMBL" id="JACEFO010003084">
    <property type="protein sequence ID" value="KAF8644557.1"/>
    <property type="molecule type" value="Genomic_DNA"/>
</dbReference>
<protein>
    <submittedName>
        <fullName evidence="1">Uncharacterized protein</fullName>
    </submittedName>
</protein>
<organism evidence="1 2">
    <name type="scientific">Digitaria exilis</name>
    <dbReference type="NCBI Taxonomy" id="1010633"/>
    <lineage>
        <taxon>Eukaryota</taxon>
        <taxon>Viridiplantae</taxon>
        <taxon>Streptophyta</taxon>
        <taxon>Embryophyta</taxon>
        <taxon>Tracheophyta</taxon>
        <taxon>Spermatophyta</taxon>
        <taxon>Magnoliopsida</taxon>
        <taxon>Liliopsida</taxon>
        <taxon>Poales</taxon>
        <taxon>Poaceae</taxon>
        <taxon>PACMAD clade</taxon>
        <taxon>Panicoideae</taxon>
        <taxon>Panicodae</taxon>
        <taxon>Paniceae</taxon>
        <taxon>Anthephorinae</taxon>
        <taxon>Digitaria</taxon>
    </lineage>
</organism>
<dbReference type="OrthoDB" id="276261at2759"/>
<evidence type="ECO:0000313" key="1">
    <source>
        <dbReference type="EMBL" id="KAF8644557.1"/>
    </source>
</evidence>
<dbReference type="AlphaFoldDB" id="A0A835DX33"/>
<keyword evidence="2" id="KW-1185">Reference proteome</keyword>
<dbReference type="Proteomes" id="UP000636709">
    <property type="component" value="Unassembled WGS sequence"/>
</dbReference>
<sequence>MREYLPATLTLYELLYQFLLKDGVPQVLHYGLLLAKVAGLHVSVIDTKTSITSQITEQEMTRKDANCSEEFQSLRMVYHVAPRLLCLKALQKLKEGYAAGRLT</sequence>
<gene>
    <name evidence="1" type="ORF">HU200_066412</name>
</gene>
<evidence type="ECO:0000313" key="2">
    <source>
        <dbReference type="Proteomes" id="UP000636709"/>
    </source>
</evidence>
<reference evidence="1" key="1">
    <citation type="submission" date="2020-07" db="EMBL/GenBank/DDBJ databases">
        <title>Genome sequence and genetic diversity analysis of an under-domesticated orphan crop, white fonio (Digitaria exilis).</title>
        <authorList>
            <person name="Bennetzen J.L."/>
            <person name="Chen S."/>
            <person name="Ma X."/>
            <person name="Wang X."/>
            <person name="Yssel A.E.J."/>
            <person name="Chaluvadi S.R."/>
            <person name="Johnson M."/>
            <person name="Gangashetty P."/>
            <person name="Hamidou F."/>
            <person name="Sanogo M.D."/>
            <person name="Zwaenepoel A."/>
            <person name="Wallace J."/>
            <person name="Van De Peer Y."/>
            <person name="Van Deynze A."/>
        </authorList>
    </citation>
    <scope>NUCLEOTIDE SEQUENCE</scope>
    <source>
        <tissue evidence="1">Leaves</tissue>
    </source>
</reference>
<accession>A0A835DX33</accession>
<proteinExistence type="predicted"/>
<comment type="caution">
    <text evidence="1">The sequence shown here is derived from an EMBL/GenBank/DDBJ whole genome shotgun (WGS) entry which is preliminary data.</text>
</comment>
<name>A0A835DX33_9POAL</name>